<dbReference type="InterPro" id="IPR035940">
    <property type="entry name" value="CAP_sf"/>
</dbReference>
<name>A0A4R6XJ33_9GAMM</name>
<dbReference type="RefSeq" id="WP_099019646.1">
    <property type="nucleotide sequence ID" value="NZ_NIHB01000003.1"/>
</dbReference>
<keyword evidence="2" id="KW-1185">Reference proteome</keyword>
<dbReference type="OrthoDB" id="6335153at2"/>
<sequence length="255" mass="28756">MTTPDLESAIGFSLGLMAQLITNIKLKVEHIKMTLVKTIKKIASRNSCILMVFTLVALSITANAKGITACGNNTAAAKLVQLIKTHKNQQRVVLNCNEKLNKIAKIKAQIIIDNQDLWHDAGHMTPNQLLRKHGFKLPKTYPTFGNQVEALAGGEHTAEAVFEDFINSEPHRNLLLGEDDFFKSQDQIGAAFIKEPSTDHQYYWVVIIADEKENKAKQDIVIDVKPPVFSNKKRKRGKEIKDKLYRAKVRRTRIN</sequence>
<evidence type="ECO:0000313" key="1">
    <source>
        <dbReference type="EMBL" id="TDR18349.1"/>
    </source>
</evidence>
<reference evidence="1 2" key="1">
    <citation type="submission" date="2019-03" db="EMBL/GenBank/DDBJ databases">
        <title>Genomic Encyclopedia of Type Strains, Phase IV (KMG-IV): sequencing the most valuable type-strain genomes for metagenomic binning, comparative biology and taxonomic classification.</title>
        <authorList>
            <person name="Goeker M."/>
        </authorList>
    </citation>
    <scope>NUCLEOTIDE SEQUENCE [LARGE SCALE GENOMIC DNA]</scope>
    <source>
        <strain evidence="1 2">DSM 25488</strain>
    </source>
</reference>
<dbReference type="Proteomes" id="UP000295724">
    <property type="component" value="Unassembled WGS sequence"/>
</dbReference>
<dbReference type="EMBL" id="SNZB01000005">
    <property type="protein sequence ID" value="TDR18349.1"/>
    <property type="molecule type" value="Genomic_DNA"/>
</dbReference>
<comment type="caution">
    <text evidence="1">The sequence shown here is derived from an EMBL/GenBank/DDBJ whole genome shotgun (WGS) entry which is preliminary data.</text>
</comment>
<accession>A0A4R6XJ33</accession>
<evidence type="ECO:0000313" key="2">
    <source>
        <dbReference type="Proteomes" id="UP000295724"/>
    </source>
</evidence>
<dbReference type="Gene3D" id="3.40.33.10">
    <property type="entry name" value="CAP"/>
    <property type="match status" value="1"/>
</dbReference>
<protein>
    <submittedName>
        <fullName evidence="1">Uncharacterized protein YkwD</fullName>
    </submittedName>
</protein>
<organism evidence="1 2">
    <name type="scientific">Marinicella litoralis</name>
    <dbReference type="NCBI Taxonomy" id="644220"/>
    <lineage>
        <taxon>Bacteria</taxon>
        <taxon>Pseudomonadati</taxon>
        <taxon>Pseudomonadota</taxon>
        <taxon>Gammaproteobacteria</taxon>
        <taxon>Lysobacterales</taxon>
        <taxon>Marinicellaceae</taxon>
        <taxon>Marinicella</taxon>
    </lineage>
</organism>
<proteinExistence type="predicted"/>
<gene>
    <name evidence="1" type="ORF">C8D91_2266</name>
</gene>
<dbReference type="AlphaFoldDB" id="A0A4R6XJ33"/>